<dbReference type="GO" id="GO:0005776">
    <property type="term" value="C:autophagosome"/>
    <property type="evidence" value="ECO:0007669"/>
    <property type="project" value="TreeGrafter"/>
</dbReference>
<dbReference type="GO" id="GO:0010506">
    <property type="term" value="P:regulation of autophagy"/>
    <property type="evidence" value="ECO:0007669"/>
    <property type="project" value="InterPro"/>
</dbReference>
<evidence type="ECO:0000256" key="8">
    <source>
        <dbReference type="ARBA" id="ARBA00030237"/>
    </source>
</evidence>
<reference evidence="14" key="1">
    <citation type="journal article" date="2017" name="Nat. Microbiol.">
        <title>Global analysis of biosynthetic gene clusters reveals vast potential of secondary metabolite production in Penicillium species.</title>
        <authorList>
            <person name="Nielsen J.C."/>
            <person name="Grijseels S."/>
            <person name="Prigent S."/>
            <person name="Ji B."/>
            <person name="Dainat J."/>
            <person name="Nielsen K.F."/>
            <person name="Frisvad J.C."/>
            <person name="Workman M."/>
            <person name="Nielsen J."/>
        </authorList>
    </citation>
    <scope>NUCLEOTIDE SEQUENCE [LARGE SCALE GENOMIC DNA]</scope>
    <source>
        <strain evidence="14">IBT 29486</strain>
    </source>
</reference>
<dbReference type="Gene3D" id="1.10.510.10">
    <property type="entry name" value="Transferase(Phosphotransferase) domain 1"/>
    <property type="match status" value="1"/>
</dbReference>
<dbReference type="InterPro" id="IPR000719">
    <property type="entry name" value="Prot_kinase_dom"/>
</dbReference>
<comment type="caution">
    <text evidence="13">The sequence shown here is derived from an EMBL/GenBank/DDBJ whole genome shotgun (WGS) entry which is preliminary data.</text>
</comment>
<dbReference type="AlphaFoldDB" id="A0A1V6S9W3"/>
<dbReference type="GO" id="GO:0005829">
    <property type="term" value="C:cytosol"/>
    <property type="evidence" value="ECO:0007669"/>
    <property type="project" value="TreeGrafter"/>
</dbReference>
<keyword evidence="3" id="KW-0723">Serine/threonine-protein kinase</keyword>
<keyword evidence="7" id="KW-0067">ATP-binding</keyword>
<evidence type="ECO:0000256" key="1">
    <source>
        <dbReference type="ARBA" id="ARBA00004623"/>
    </source>
</evidence>
<keyword evidence="5" id="KW-0547">Nucleotide-binding</keyword>
<evidence type="ECO:0000256" key="2">
    <source>
        <dbReference type="ARBA" id="ARBA00012513"/>
    </source>
</evidence>
<dbReference type="PANTHER" id="PTHR24348">
    <property type="entry name" value="SERINE/THREONINE-PROTEIN KINASE UNC-51-RELATED"/>
    <property type="match status" value="1"/>
</dbReference>
<dbReference type="Pfam" id="PF07714">
    <property type="entry name" value="PK_Tyr_Ser-Thr"/>
    <property type="match status" value="1"/>
</dbReference>
<dbReference type="GO" id="GO:0000045">
    <property type="term" value="P:autophagosome assembly"/>
    <property type="evidence" value="ECO:0007669"/>
    <property type="project" value="TreeGrafter"/>
</dbReference>
<dbReference type="InterPro" id="IPR001245">
    <property type="entry name" value="Ser-Thr/Tyr_kinase_cat_dom"/>
</dbReference>
<dbReference type="InterPro" id="IPR045269">
    <property type="entry name" value="Atg1-like"/>
</dbReference>
<dbReference type="Gene3D" id="3.30.200.20">
    <property type="entry name" value="Phosphorylase Kinase, domain 1"/>
    <property type="match status" value="1"/>
</dbReference>
<evidence type="ECO:0000259" key="12">
    <source>
        <dbReference type="PROSITE" id="PS50011"/>
    </source>
</evidence>
<evidence type="ECO:0000256" key="4">
    <source>
        <dbReference type="ARBA" id="ARBA00022679"/>
    </source>
</evidence>
<feature type="domain" description="Protein kinase" evidence="12">
    <location>
        <begin position="47"/>
        <end position="296"/>
    </location>
</feature>
<comment type="catalytic activity">
    <reaction evidence="9">
        <text>L-threonyl-[protein] + ATP = O-phospho-L-threonyl-[protein] + ADP + H(+)</text>
        <dbReference type="Rhea" id="RHEA:46608"/>
        <dbReference type="Rhea" id="RHEA-COMP:11060"/>
        <dbReference type="Rhea" id="RHEA-COMP:11605"/>
        <dbReference type="ChEBI" id="CHEBI:15378"/>
        <dbReference type="ChEBI" id="CHEBI:30013"/>
        <dbReference type="ChEBI" id="CHEBI:30616"/>
        <dbReference type="ChEBI" id="CHEBI:61977"/>
        <dbReference type="ChEBI" id="CHEBI:456216"/>
        <dbReference type="EC" id="2.7.11.1"/>
    </reaction>
</comment>
<dbReference type="SUPFAM" id="SSF56112">
    <property type="entry name" value="Protein kinase-like (PK-like)"/>
    <property type="match status" value="1"/>
</dbReference>
<feature type="region of interest" description="Disordered" evidence="11">
    <location>
        <begin position="315"/>
        <end position="354"/>
    </location>
</feature>
<dbReference type="Proteomes" id="UP000191518">
    <property type="component" value="Unassembled WGS sequence"/>
</dbReference>
<evidence type="ECO:0000256" key="11">
    <source>
        <dbReference type="SAM" id="MobiDB-lite"/>
    </source>
</evidence>
<dbReference type="EC" id="2.7.11.1" evidence="2"/>
<keyword evidence="6" id="KW-0418">Kinase</keyword>
<evidence type="ECO:0000256" key="9">
    <source>
        <dbReference type="ARBA" id="ARBA00047899"/>
    </source>
</evidence>
<keyword evidence="4" id="KW-0808">Transferase</keyword>
<dbReference type="GO" id="GO:0005524">
    <property type="term" value="F:ATP binding"/>
    <property type="evidence" value="ECO:0007669"/>
    <property type="project" value="UniProtKB-KW"/>
</dbReference>
<sequence>MQSTTADLVTDAKFRVEFYSDLVHRFTFQSSSTPGQYVRRKERLDIWKKEKPVGSGSCGSVWLHRCLTSENQEELQAVKMVNKKHLSSGGIDFCKELEAIAKFSQKKYLGLFVEYFGWYENEESMFIAMEYIQHGDLGSHLTTPLPEYDAREINVFVVTKGPQWWVKIGDFGFSKRINENSSLRSMVGTQLFLAPEVQMIYPPGVDETSAVFHYSEKVDIWSLGVMAFYVLFHEYPFTSNTPYALPKYVRGGPFPFPTSPLVQILSEECRHFMISAMAPDANTQFSARGALESNWLKQRAFDCASGMENLQISGITSSKVPQQMPQTQMAQSRERQNTMTPSNYRKPSATTLSP</sequence>
<name>A0A1V6S9W3_9EURO</name>
<proteinExistence type="predicted"/>
<evidence type="ECO:0000256" key="6">
    <source>
        <dbReference type="ARBA" id="ARBA00022777"/>
    </source>
</evidence>
<dbReference type="InterPro" id="IPR011009">
    <property type="entry name" value="Kinase-like_dom_sf"/>
</dbReference>
<keyword evidence="14" id="KW-1185">Reference proteome</keyword>
<evidence type="ECO:0000256" key="10">
    <source>
        <dbReference type="ARBA" id="ARBA00048679"/>
    </source>
</evidence>
<protein>
    <recommendedName>
        <fullName evidence="2">non-specific serine/threonine protein kinase</fullName>
        <ecNumber evidence="2">2.7.11.1</ecNumber>
    </recommendedName>
    <alternativeName>
        <fullName evidence="8">Autophagy-related protein 1</fullName>
    </alternativeName>
</protein>
<comment type="subcellular location">
    <subcellularLocation>
        <location evidence="1">Preautophagosomal structure membrane</location>
        <topology evidence="1">Peripheral membrane protein</topology>
    </subcellularLocation>
</comment>
<dbReference type="STRING" id="29845.A0A1V6S9W3"/>
<accession>A0A1V6S9W3</accession>
<evidence type="ECO:0000256" key="5">
    <source>
        <dbReference type="ARBA" id="ARBA00022741"/>
    </source>
</evidence>
<gene>
    <name evidence="13" type="ORF">PENVUL_c004G05070</name>
</gene>
<dbReference type="PROSITE" id="PS50011">
    <property type="entry name" value="PROTEIN_KINASE_DOM"/>
    <property type="match status" value="1"/>
</dbReference>
<evidence type="ECO:0000313" key="13">
    <source>
        <dbReference type="EMBL" id="OQE10529.1"/>
    </source>
</evidence>
<dbReference type="PANTHER" id="PTHR24348:SF22">
    <property type="entry name" value="NON-SPECIFIC SERINE_THREONINE PROTEIN KINASE"/>
    <property type="match status" value="1"/>
</dbReference>
<dbReference type="EMBL" id="MDYP01000004">
    <property type="protein sequence ID" value="OQE10529.1"/>
    <property type="molecule type" value="Genomic_DNA"/>
</dbReference>
<evidence type="ECO:0000256" key="7">
    <source>
        <dbReference type="ARBA" id="ARBA00022840"/>
    </source>
</evidence>
<comment type="catalytic activity">
    <reaction evidence="10">
        <text>L-seryl-[protein] + ATP = O-phospho-L-seryl-[protein] + ADP + H(+)</text>
        <dbReference type="Rhea" id="RHEA:17989"/>
        <dbReference type="Rhea" id="RHEA-COMP:9863"/>
        <dbReference type="Rhea" id="RHEA-COMP:11604"/>
        <dbReference type="ChEBI" id="CHEBI:15378"/>
        <dbReference type="ChEBI" id="CHEBI:29999"/>
        <dbReference type="ChEBI" id="CHEBI:30616"/>
        <dbReference type="ChEBI" id="CHEBI:83421"/>
        <dbReference type="ChEBI" id="CHEBI:456216"/>
        <dbReference type="EC" id="2.7.11.1"/>
    </reaction>
</comment>
<dbReference type="Pfam" id="PF00069">
    <property type="entry name" value="Pkinase"/>
    <property type="match status" value="1"/>
</dbReference>
<dbReference type="GO" id="GO:0004674">
    <property type="term" value="F:protein serine/threonine kinase activity"/>
    <property type="evidence" value="ECO:0007669"/>
    <property type="project" value="UniProtKB-KW"/>
</dbReference>
<dbReference type="GO" id="GO:0034045">
    <property type="term" value="C:phagophore assembly site membrane"/>
    <property type="evidence" value="ECO:0007669"/>
    <property type="project" value="UniProtKB-SubCell"/>
</dbReference>
<organism evidence="13 14">
    <name type="scientific">Penicillium vulpinum</name>
    <dbReference type="NCBI Taxonomy" id="29845"/>
    <lineage>
        <taxon>Eukaryota</taxon>
        <taxon>Fungi</taxon>
        <taxon>Dikarya</taxon>
        <taxon>Ascomycota</taxon>
        <taxon>Pezizomycotina</taxon>
        <taxon>Eurotiomycetes</taxon>
        <taxon>Eurotiomycetidae</taxon>
        <taxon>Eurotiales</taxon>
        <taxon>Aspergillaceae</taxon>
        <taxon>Penicillium</taxon>
    </lineage>
</organism>
<evidence type="ECO:0000313" key="14">
    <source>
        <dbReference type="Proteomes" id="UP000191518"/>
    </source>
</evidence>
<evidence type="ECO:0000256" key="3">
    <source>
        <dbReference type="ARBA" id="ARBA00022527"/>
    </source>
</evidence>